<keyword evidence="1" id="KW-0805">Transcription regulation</keyword>
<sequence length="325" mass="36533">MRGDRLISILLLLQSHGRMTAGELAEELEVSERTIYRDMDALSGTGIPVVAERGKNGGWSLLENYRTDLTGLKEAEIQALFVSPSAHLLEDLGLTRTSAEARNKLIASLPSTYRENARDVWNRIHIDTRSWRRQQEKTSSFEVLKRAIWEENKLMITYQTADGKQDDRIVSPLGLVAKGDLWYLIALKDNGEIRNYRASRIQRAELLDEAFTRPADFELAEYWNSSTKAFIKNLPSYEVKVEAAAAIVSRLTFSGRFARVLEVGAESGNGRVPVTLSFDTENEAIGYLLGFGDQVKVVEPVELGSRILEMAERTAASYREQDNSN</sequence>
<dbReference type="GO" id="GO:0003700">
    <property type="term" value="F:DNA-binding transcription factor activity"/>
    <property type="evidence" value="ECO:0007669"/>
    <property type="project" value="InterPro"/>
</dbReference>
<dbReference type="SUPFAM" id="SSF46785">
    <property type="entry name" value="Winged helix' DNA-binding domain"/>
    <property type="match status" value="1"/>
</dbReference>
<reference evidence="4 5" key="1">
    <citation type="submission" date="2016-09" db="EMBL/GenBank/DDBJ databases">
        <title>Bacillus aquimaris SAMM genome sequence reveals colonization and biosurfactant production capacities.</title>
        <authorList>
            <person name="Waghmode S.R."/>
            <person name="Suryavanshi M.V."/>
        </authorList>
    </citation>
    <scope>NUCLEOTIDE SEQUENCE [LARGE SCALE GENOMIC DNA]</scope>
    <source>
        <strain evidence="4 5">SAMM</strain>
    </source>
</reference>
<dbReference type="InterPro" id="IPR036390">
    <property type="entry name" value="WH_DNA-bd_sf"/>
</dbReference>
<dbReference type="Pfam" id="PF13280">
    <property type="entry name" value="WYL"/>
    <property type="match status" value="1"/>
</dbReference>
<dbReference type="PROSITE" id="PS51000">
    <property type="entry name" value="HTH_DEOR_2"/>
    <property type="match status" value="1"/>
</dbReference>
<evidence type="ECO:0000256" key="2">
    <source>
        <dbReference type="ARBA" id="ARBA00023163"/>
    </source>
</evidence>
<dbReference type="InterPro" id="IPR013196">
    <property type="entry name" value="HTH_11"/>
</dbReference>
<evidence type="ECO:0000313" key="5">
    <source>
        <dbReference type="Proteomes" id="UP000182062"/>
    </source>
</evidence>
<dbReference type="InterPro" id="IPR001034">
    <property type="entry name" value="DeoR_HTH"/>
</dbReference>
<dbReference type="InterPro" id="IPR028349">
    <property type="entry name" value="PafC-like"/>
</dbReference>
<dbReference type="OrthoDB" id="9815009at2"/>
<keyword evidence="2" id="KW-0804">Transcription</keyword>
<name>A0A1J6WXA4_9BACI</name>
<keyword evidence="5" id="KW-1185">Reference proteome</keyword>
<dbReference type="EMBL" id="MINN01000106">
    <property type="protein sequence ID" value="OIU70513.1"/>
    <property type="molecule type" value="Genomic_DNA"/>
</dbReference>
<comment type="caution">
    <text evidence="4">The sequence shown here is derived from an EMBL/GenBank/DDBJ whole genome shotgun (WGS) entry which is preliminary data.</text>
</comment>
<evidence type="ECO:0000259" key="3">
    <source>
        <dbReference type="PROSITE" id="PS51000"/>
    </source>
</evidence>
<evidence type="ECO:0000313" key="4">
    <source>
        <dbReference type="EMBL" id="OIU70513.1"/>
    </source>
</evidence>
<proteinExistence type="predicted"/>
<dbReference type="InterPro" id="IPR036388">
    <property type="entry name" value="WH-like_DNA-bd_sf"/>
</dbReference>
<dbReference type="InterPro" id="IPR026881">
    <property type="entry name" value="WYL_dom"/>
</dbReference>
<dbReference type="Gene3D" id="1.10.10.10">
    <property type="entry name" value="Winged helix-like DNA-binding domain superfamily/Winged helix DNA-binding domain"/>
    <property type="match status" value="1"/>
</dbReference>
<protein>
    <submittedName>
        <fullName evidence="4">Transcriptional regulator</fullName>
    </submittedName>
</protein>
<dbReference type="PIRSF" id="PIRSF016838">
    <property type="entry name" value="PafC"/>
    <property type="match status" value="1"/>
</dbReference>
<accession>A0A1J6WXA4</accession>
<gene>
    <name evidence="4" type="ORF">BHE18_12465</name>
</gene>
<evidence type="ECO:0000256" key="1">
    <source>
        <dbReference type="ARBA" id="ARBA00023015"/>
    </source>
</evidence>
<dbReference type="Proteomes" id="UP000182062">
    <property type="component" value="Unassembled WGS sequence"/>
</dbReference>
<dbReference type="Pfam" id="PF25583">
    <property type="entry name" value="WCX"/>
    <property type="match status" value="1"/>
</dbReference>
<dbReference type="InterPro" id="IPR051534">
    <property type="entry name" value="CBASS_pafABC_assoc_protein"/>
</dbReference>
<dbReference type="PROSITE" id="PS52050">
    <property type="entry name" value="WYL"/>
    <property type="match status" value="1"/>
</dbReference>
<dbReference type="AlphaFoldDB" id="A0A1J6WXA4"/>
<feature type="domain" description="HTH deoR-type" evidence="3">
    <location>
        <begin position="2"/>
        <end position="57"/>
    </location>
</feature>
<dbReference type="InterPro" id="IPR057727">
    <property type="entry name" value="WCX_dom"/>
</dbReference>
<dbReference type="PANTHER" id="PTHR34580">
    <property type="match status" value="1"/>
</dbReference>
<organism evidence="4 5">
    <name type="scientific">Rossellomorea aquimaris</name>
    <dbReference type="NCBI Taxonomy" id="189382"/>
    <lineage>
        <taxon>Bacteria</taxon>
        <taxon>Bacillati</taxon>
        <taxon>Bacillota</taxon>
        <taxon>Bacilli</taxon>
        <taxon>Bacillales</taxon>
        <taxon>Bacillaceae</taxon>
        <taxon>Rossellomorea</taxon>
    </lineage>
</organism>
<dbReference type="PANTHER" id="PTHR34580:SF1">
    <property type="entry name" value="PROTEIN PAFC"/>
    <property type="match status" value="1"/>
</dbReference>
<dbReference type="RefSeq" id="WP_071619639.1">
    <property type="nucleotide sequence ID" value="NZ_MINN01000106.1"/>
</dbReference>
<dbReference type="Pfam" id="PF08279">
    <property type="entry name" value="HTH_11"/>
    <property type="match status" value="1"/>
</dbReference>